<accession>A0A271LKI3</accession>
<sequence length="85" mass="9409">MGTLREGVVRAVVHYLVSDNDVDAAAKAIRSILQAEPPTRYNTIFGVCEVLRLPDLPLVRGALRWGSQKLRIFQLPPFCAAGFSR</sequence>
<dbReference type="Proteomes" id="UP000216442">
    <property type="component" value="Unassembled WGS sequence"/>
</dbReference>
<proteinExistence type="predicted"/>
<comment type="caution">
    <text evidence="1">The sequence shown here is derived from an EMBL/GenBank/DDBJ whole genome shotgun (WGS) entry which is preliminary data.</text>
</comment>
<name>A0A271LKI3_9HYPH</name>
<protein>
    <submittedName>
        <fullName evidence="1">Uncharacterized protein</fullName>
    </submittedName>
</protein>
<reference evidence="1 2" key="1">
    <citation type="submission" date="2017-08" db="EMBL/GenBank/DDBJ databases">
        <title>Mesorhizobium wenxinae sp. nov., a novel rhizobial species isolated from root nodules of chickpea (Cicer arietinum L.).</title>
        <authorList>
            <person name="Zhang J."/>
        </authorList>
    </citation>
    <scope>NUCLEOTIDE SEQUENCE [LARGE SCALE GENOMIC DNA]</scope>
    <source>
        <strain evidence="1 2">SDW018</strain>
    </source>
</reference>
<evidence type="ECO:0000313" key="2">
    <source>
        <dbReference type="Proteomes" id="UP000216442"/>
    </source>
</evidence>
<gene>
    <name evidence="1" type="ORF">CIT26_20655</name>
</gene>
<organism evidence="1 2">
    <name type="scientific">Mesorhizobium temperatum</name>
    <dbReference type="NCBI Taxonomy" id="241416"/>
    <lineage>
        <taxon>Bacteria</taxon>
        <taxon>Pseudomonadati</taxon>
        <taxon>Pseudomonadota</taxon>
        <taxon>Alphaproteobacteria</taxon>
        <taxon>Hyphomicrobiales</taxon>
        <taxon>Phyllobacteriaceae</taxon>
        <taxon>Mesorhizobium</taxon>
    </lineage>
</organism>
<dbReference type="AlphaFoldDB" id="A0A271LKI3"/>
<evidence type="ECO:0000313" key="1">
    <source>
        <dbReference type="EMBL" id="PAQ07708.1"/>
    </source>
</evidence>
<keyword evidence="2" id="KW-1185">Reference proteome</keyword>
<dbReference type="EMBL" id="NPKJ01000057">
    <property type="protein sequence ID" value="PAQ07708.1"/>
    <property type="molecule type" value="Genomic_DNA"/>
</dbReference>